<dbReference type="PANTHER" id="PTHR11941:SF54">
    <property type="entry name" value="ENOYL-COA HYDRATASE, MITOCHONDRIAL"/>
    <property type="match status" value="1"/>
</dbReference>
<dbReference type="Proteomes" id="UP001551482">
    <property type="component" value="Unassembled WGS sequence"/>
</dbReference>
<dbReference type="InterPro" id="IPR001753">
    <property type="entry name" value="Enoyl-CoA_hydra/iso"/>
</dbReference>
<dbReference type="EMBL" id="JBEZFP010000074">
    <property type="protein sequence ID" value="MEU8136915.1"/>
    <property type="molecule type" value="Genomic_DNA"/>
</dbReference>
<comment type="caution">
    <text evidence="1">The sequence shown here is derived from an EMBL/GenBank/DDBJ whole genome shotgun (WGS) entry which is preliminary data.</text>
</comment>
<evidence type="ECO:0000313" key="1">
    <source>
        <dbReference type="EMBL" id="MEU8136915.1"/>
    </source>
</evidence>
<dbReference type="InterPro" id="IPR029045">
    <property type="entry name" value="ClpP/crotonase-like_dom_sf"/>
</dbReference>
<accession>A0ABV3DMD3</accession>
<keyword evidence="2" id="KW-1185">Reference proteome</keyword>
<dbReference type="CDD" id="cd06558">
    <property type="entry name" value="crotonase-like"/>
    <property type="match status" value="1"/>
</dbReference>
<dbReference type="PANTHER" id="PTHR11941">
    <property type="entry name" value="ENOYL-COA HYDRATASE-RELATED"/>
    <property type="match status" value="1"/>
</dbReference>
<dbReference type="SUPFAM" id="SSF52096">
    <property type="entry name" value="ClpP/crotonase"/>
    <property type="match status" value="1"/>
</dbReference>
<proteinExistence type="predicted"/>
<reference evidence="1 2" key="1">
    <citation type="submission" date="2024-06" db="EMBL/GenBank/DDBJ databases">
        <title>The Natural Products Discovery Center: Release of the First 8490 Sequenced Strains for Exploring Actinobacteria Biosynthetic Diversity.</title>
        <authorList>
            <person name="Kalkreuter E."/>
            <person name="Kautsar S.A."/>
            <person name="Yang D."/>
            <person name="Bader C.D."/>
            <person name="Teijaro C.N."/>
            <person name="Fluegel L."/>
            <person name="Davis C.M."/>
            <person name="Simpson J.R."/>
            <person name="Lauterbach L."/>
            <person name="Steele A.D."/>
            <person name="Gui C."/>
            <person name="Meng S."/>
            <person name="Li G."/>
            <person name="Viehrig K."/>
            <person name="Ye F."/>
            <person name="Su P."/>
            <person name="Kiefer A.F."/>
            <person name="Nichols A."/>
            <person name="Cepeda A.J."/>
            <person name="Yan W."/>
            <person name="Fan B."/>
            <person name="Jiang Y."/>
            <person name="Adhikari A."/>
            <person name="Zheng C.-J."/>
            <person name="Schuster L."/>
            <person name="Cowan T.M."/>
            <person name="Smanski M.J."/>
            <person name="Chevrette M.G."/>
            <person name="De Carvalho L.P.S."/>
            <person name="Shen B."/>
        </authorList>
    </citation>
    <scope>NUCLEOTIDE SEQUENCE [LARGE SCALE GENOMIC DNA]</scope>
    <source>
        <strain evidence="1 2">NPDC048946</strain>
    </source>
</reference>
<dbReference type="Gene3D" id="3.90.226.10">
    <property type="entry name" value="2-enoyl-CoA Hydratase, Chain A, domain 1"/>
    <property type="match status" value="1"/>
</dbReference>
<dbReference type="NCBIfam" id="NF004858">
    <property type="entry name" value="PRK06213.1"/>
    <property type="match status" value="1"/>
</dbReference>
<dbReference type="RefSeq" id="WP_358358003.1">
    <property type="nucleotide sequence ID" value="NZ_JBEZFP010000074.1"/>
</dbReference>
<gene>
    <name evidence="1" type="ORF">AB0C36_25810</name>
</gene>
<dbReference type="Pfam" id="PF00378">
    <property type="entry name" value="ECH_1"/>
    <property type="match status" value="1"/>
</dbReference>
<sequence>MGALVTYRLEDAVATVTLDDGKVNALSPGMLAEIGAALDRAEADGAVVVLTGRERVFSAGFDLRVLRGGGAEAYGMLMAGFELAVRMLAFPRPVVVACNGHAYAMAVFLLLSGDYRVGVDGPYTITANEVAIGLTMPHTAVEVCRQRLTPAHFTRAVVNAEAYSPADAVPAGFLDRVVADEELAVTARAKAVELAKLDPQAHAASKLRVRGPALAAIREAIEKDAVDLRASG</sequence>
<evidence type="ECO:0000313" key="2">
    <source>
        <dbReference type="Proteomes" id="UP001551482"/>
    </source>
</evidence>
<name>A0ABV3DMD3_9ACTN</name>
<organism evidence="1 2">
    <name type="scientific">Streptodolium elevatio</name>
    <dbReference type="NCBI Taxonomy" id="3157996"/>
    <lineage>
        <taxon>Bacteria</taxon>
        <taxon>Bacillati</taxon>
        <taxon>Actinomycetota</taxon>
        <taxon>Actinomycetes</taxon>
        <taxon>Kitasatosporales</taxon>
        <taxon>Streptomycetaceae</taxon>
        <taxon>Streptodolium</taxon>
    </lineage>
</organism>
<protein>
    <submittedName>
        <fullName evidence="1">Crotonase/enoyl-CoA hydratase family protein</fullName>
    </submittedName>
</protein>